<name>A0A5A7QJ53_STRAF</name>
<keyword evidence="2" id="KW-0418">Kinase</keyword>
<proteinExistence type="predicted"/>
<feature type="compositionally biased region" description="Polar residues" evidence="1">
    <location>
        <begin position="22"/>
        <end position="31"/>
    </location>
</feature>
<dbReference type="AlphaFoldDB" id="A0A5A7QJ53"/>
<protein>
    <submittedName>
        <fullName evidence="2">Receptor-like histidine kinase</fullName>
    </submittedName>
</protein>
<evidence type="ECO:0000313" key="3">
    <source>
        <dbReference type="Proteomes" id="UP000325081"/>
    </source>
</evidence>
<reference evidence="3" key="1">
    <citation type="journal article" date="2019" name="Curr. Biol.">
        <title>Genome Sequence of Striga asiatica Provides Insight into the Evolution of Plant Parasitism.</title>
        <authorList>
            <person name="Yoshida S."/>
            <person name="Kim S."/>
            <person name="Wafula E.K."/>
            <person name="Tanskanen J."/>
            <person name="Kim Y.M."/>
            <person name="Honaas L."/>
            <person name="Yang Z."/>
            <person name="Spallek T."/>
            <person name="Conn C.E."/>
            <person name="Ichihashi Y."/>
            <person name="Cheong K."/>
            <person name="Cui S."/>
            <person name="Der J.P."/>
            <person name="Gundlach H."/>
            <person name="Jiao Y."/>
            <person name="Hori C."/>
            <person name="Ishida J.K."/>
            <person name="Kasahara H."/>
            <person name="Kiba T."/>
            <person name="Kim M.S."/>
            <person name="Koo N."/>
            <person name="Laohavisit A."/>
            <person name="Lee Y.H."/>
            <person name="Lumba S."/>
            <person name="McCourt P."/>
            <person name="Mortimer J.C."/>
            <person name="Mutuku J.M."/>
            <person name="Nomura T."/>
            <person name="Sasaki-Sekimoto Y."/>
            <person name="Seto Y."/>
            <person name="Wang Y."/>
            <person name="Wakatake T."/>
            <person name="Sakakibara H."/>
            <person name="Demura T."/>
            <person name="Yamaguchi S."/>
            <person name="Yoneyama K."/>
            <person name="Manabe R.I."/>
            <person name="Nelson D.C."/>
            <person name="Schulman A.H."/>
            <person name="Timko M.P."/>
            <person name="dePamphilis C.W."/>
            <person name="Choi D."/>
            <person name="Shirasu K."/>
        </authorList>
    </citation>
    <scope>NUCLEOTIDE SEQUENCE [LARGE SCALE GENOMIC DNA]</scope>
    <source>
        <strain evidence="3">cv. UVA1</strain>
    </source>
</reference>
<organism evidence="2 3">
    <name type="scientific">Striga asiatica</name>
    <name type="common">Asiatic witchweed</name>
    <name type="synonym">Buchnera asiatica</name>
    <dbReference type="NCBI Taxonomy" id="4170"/>
    <lineage>
        <taxon>Eukaryota</taxon>
        <taxon>Viridiplantae</taxon>
        <taxon>Streptophyta</taxon>
        <taxon>Embryophyta</taxon>
        <taxon>Tracheophyta</taxon>
        <taxon>Spermatophyta</taxon>
        <taxon>Magnoliopsida</taxon>
        <taxon>eudicotyledons</taxon>
        <taxon>Gunneridae</taxon>
        <taxon>Pentapetalae</taxon>
        <taxon>asterids</taxon>
        <taxon>lamiids</taxon>
        <taxon>Lamiales</taxon>
        <taxon>Orobanchaceae</taxon>
        <taxon>Buchnereae</taxon>
        <taxon>Striga</taxon>
    </lineage>
</organism>
<sequence>MNSNKCGRPHHLRSSCDLSPPATESSRNSPPSACPRLRRNFLRILQISKTALHLPASYVYRKTRSRGGKFHWLCAGRLVLELPSLVDLAPTAGTSRSDETLN</sequence>
<evidence type="ECO:0000313" key="2">
    <source>
        <dbReference type="EMBL" id="GER44517.1"/>
    </source>
</evidence>
<gene>
    <name evidence="2" type="ORF">STAS_21424</name>
</gene>
<keyword evidence="3" id="KW-1185">Reference proteome</keyword>
<evidence type="ECO:0000256" key="1">
    <source>
        <dbReference type="SAM" id="MobiDB-lite"/>
    </source>
</evidence>
<dbReference type="EMBL" id="BKCP01006982">
    <property type="protein sequence ID" value="GER44517.1"/>
    <property type="molecule type" value="Genomic_DNA"/>
</dbReference>
<feature type="region of interest" description="Disordered" evidence="1">
    <location>
        <begin position="1"/>
        <end position="34"/>
    </location>
</feature>
<keyword evidence="2" id="KW-0808">Transferase</keyword>
<dbReference type="Proteomes" id="UP000325081">
    <property type="component" value="Unassembled WGS sequence"/>
</dbReference>
<comment type="caution">
    <text evidence="2">The sequence shown here is derived from an EMBL/GenBank/DDBJ whole genome shotgun (WGS) entry which is preliminary data.</text>
</comment>
<keyword evidence="2" id="KW-0675">Receptor</keyword>
<dbReference type="GO" id="GO:0016301">
    <property type="term" value="F:kinase activity"/>
    <property type="evidence" value="ECO:0007669"/>
    <property type="project" value="UniProtKB-KW"/>
</dbReference>
<accession>A0A5A7QJ53</accession>